<dbReference type="AlphaFoldDB" id="A0A0R0GGN6"/>
<evidence type="ECO:0000313" key="3">
    <source>
        <dbReference type="Proteomes" id="UP000008827"/>
    </source>
</evidence>
<dbReference type="OrthoDB" id="310895at2759"/>
<protein>
    <submittedName>
        <fullName evidence="1 2">Uncharacterized protein</fullName>
    </submittedName>
</protein>
<organism evidence="1">
    <name type="scientific">Glycine max</name>
    <name type="common">Soybean</name>
    <name type="synonym">Glycine hispida</name>
    <dbReference type="NCBI Taxonomy" id="3847"/>
    <lineage>
        <taxon>Eukaryota</taxon>
        <taxon>Viridiplantae</taxon>
        <taxon>Streptophyta</taxon>
        <taxon>Embryophyta</taxon>
        <taxon>Tracheophyta</taxon>
        <taxon>Spermatophyta</taxon>
        <taxon>Magnoliopsida</taxon>
        <taxon>eudicotyledons</taxon>
        <taxon>Gunneridae</taxon>
        <taxon>Pentapetalae</taxon>
        <taxon>rosids</taxon>
        <taxon>fabids</taxon>
        <taxon>Fabales</taxon>
        <taxon>Fabaceae</taxon>
        <taxon>Papilionoideae</taxon>
        <taxon>50 kb inversion clade</taxon>
        <taxon>NPAAA clade</taxon>
        <taxon>indigoferoid/millettioid clade</taxon>
        <taxon>Phaseoleae</taxon>
        <taxon>Glycine</taxon>
        <taxon>Glycine subgen. Soja</taxon>
    </lineage>
</organism>
<name>A0A0R0GGN6_SOYBN</name>
<sequence>MVIVLTSDYSNPFYLKGAKIILGAKRHSLGLTFYEPRVIGDVNSDMRISSNS</sequence>
<keyword evidence="3" id="KW-1185">Reference proteome</keyword>
<reference evidence="1 2" key="1">
    <citation type="journal article" date="2010" name="Nature">
        <title>Genome sequence of the palaeopolyploid soybean.</title>
        <authorList>
            <person name="Schmutz J."/>
            <person name="Cannon S.B."/>
            <person name="Schlueter J."/>
            <person name="Ma J."/>
            <person name="Mitros T."/>
            <person name="Nelson W."/>
            <person name="Hyten D.L."/>
            <person name="Song Q."/>
            <person name="Thelen J.J."/>
            <person name="Cheng J."/>
            <person name="Xu D."/>
            <person name="Hellsten U."/>
            <person name="May G.D."/>
            <person name="Yu Y."/>
            <person name="Sakurai T."/>
            <person name="Umezawa T."/>
            <person name="Bhattacharyya M.K."/>
            <person name="Sandhu D."/>
            <person name="Valliyodan B."/>
            <person name="Lindquist E."/>
            <person name="Peto M."/>
            <person name="Grant D."/>
            <person name="Shu S."/>
            <person name="Goodstein D."/>
            <person name="Barry K."/>
            <person name="Futrell-Griggs M."/>
            <person name="Abernathy B."/>
            <person name="Du J."/>
            <person name="Tian Z."/>
            <person name="Zhu L."/>
            <person name="Gill N."/>
            <person name="Joshi T."/>
            <person name="Libault M."/>
            <person name="Sethuraman A."/>
            <person name="Zhang X.-C."/>
            <person name="Shinozaki K."/>
            <person name="Nguyen H.T."/>
            <person name="Wing R.A."/>
            <person name="Cregan P."/>
            <person name="Specht J."/>
            <person name="Grimwood J."/>
            <person name="Rokhsar D."/>
            <person name="Stacey G."/>
            <person name="Shoemaker R.C."/>
            <person name="Jackson S.A."/>
        </authorList>
    </citation>
    <scope>NUCLEOTIDE SEQUENCE [LARGE SCALE GENOMIC DNA]</scope>
    <source>
        <strain evidence="2">cv. Williams 82</strain>
        <tissue evidence="1">Callus</tissue>
    </source>
</reference>
<dbReference type="EnsemblPlants" id="KRH14328">
    <property type="protein sequence ID" value="KRH14328"/>
    <property type="gene ID" value="GLYMA_14G019500"/>
</dbReference>
<dbReference type="EMBL" id="CM000847">
    <property type="protein sequence ID" value="KRH14328.1"/>
    <property type="molecule type" value="Genomic_DNA"/>
</dbReference>
<dbReference type="InParanoid" id="A0A0R0GGN6"/>
<dbReference type="Proteomes" id="UP000008827">
    <property type="component" value="Chromosome 14"/>
</dbReference>
<evidence type="ECO:0000313" key="2">
    <source>
        <dbReference type="EnsemblPlants" id="KRH14328"/>
    </source>
</evidence>
<dbReference type="Gramene" id="KRH14328">
    <property type="protein sequence ID" value="KRH14328"/>
    <property type="gene ID" value="GLYMA_14G019500"/>
</dbReference>
<reference evidence="2" key="2">
    <citation type="submission" date="2018-02" db="UniProtKB">
        <authorList>
            <consortium name="EnsemblPlants"/>
        </authorList>
    </citation>
    <scope>IDENTIFICATION</scope>
    <source>
        <strain evidence="2">Williams 82</strain>
    </source>
</reference>
<accession>A0A0R0GGN6</accession>
<evidence type="ECO:0000313" key="1">
    <source>
        <dbReference type="EMBL" id="KRH14328.1"/>
    </source>
</evidence>
<dbReference type="STRING" id="3847.A0A0R0GGN6"/>
<proteinExistence type="predicted"/>
<reference evidence="1" key="3">
    <citation type="submission" date="2018-07" db="EMBL/GenBank/DDBJ databases">
        <title>WGS assembly of Glycine max.</title>
        <authorList>
            <person name="Schmutz J."/>
            <person name="Cannon S."/>
            <person name="Schlueter J."/>
            <person name="Ma J."/>
            <person name="Mitros T."/>
            <person name="Nelson W."/>
            <person name="Hyten D."/>
            <person name="Song Q."/>
            <person name="Thelen J."/>
            <person name="Cheng J."/>
            <person name="Xu D."/>
            <person name="Hellsten U."/>
            <person name="May G."/>
            <person name="Yu Y."/>
            <person name="Sakurai T."/>
            <person name="Umezawa T."/>
            <person name="Bhattacharyya M."/>
            <person name="Sandhu D."/>
            <person name="Valliyodan B."/>
            <person name="Lindquist E."/>
            <person name="Peto M."/>
            <person name="Grant D."/>
            <person name="Shu S."/>
            <person name="Goodstein D."/>
            <person name="Barry K."/>
            <person name="Futrell-Griggs M."/>
            <person name="Abernathy B."/>
            <person name="Du J."/>
            <person name="Tian Z."/>
            <person name="Zhu L."/>
            <person name="Gill N."/>
            <person name="Joshi T."/>
            <person name="Libault M."/>
            <person name="Sethuraman A."/>
            <person name="Zhang X."/>
            <person name="Shinozaki K."/>
            <person name="Nguyen H."/>
            <person name="Wing R."/>
            <person name="Cregan P."/>
            <person name="Specht J."/>
            <person name="Grimwood J."/>
            <person name="Rokhsar D."/>
            <person name="Stacey G."/>
            <person name="Shoemaker R."/>
            <person name="Jackson S."/>
        </authorList>
    </citation>
    <scope>NUCLEOTIDE SEQUENCE</scope>
    <source>
        <tissue evidence="1">Callus</tissue>
    </source>
</reference>
<dbReference type="SMR" id="A0A0R0GGN6"/>
<gene>
    <name evidence="1" type="ORF">GLYMA_14G019500</name>
</gene>